<name>A0ABY6K6Z7_9ARAC</name>
<feature type="compositionally biased region" description="Basic and acidic residues" evidence="1">
    <location>
        <begin position="42"/>
        <end position="52"/>
    </location>
</feature>
<gene>
    <name evidence="2" type="ORF">LAZ67_2006543</name>
</gene>
<evidence type="ECO:0000313" key="2">
    <source>
        <dbReference type="EMBL" id="UYV64089.1"/>
    </source>
</evidence>
<feature type="region of interest" description="Disordered" evidence="1">
    <location>
        <begin position="41"/>
        <end position="86"/>
    </location>
</feature>
<proteinExistence type="predicted"/>
<protein>
    <recommendedName>
        <fullName evidence="4">Gag-pol polyprotein</fullName>
    </recommendedName>
</protein>
<dbReference type="Proteomes" id="UP001235939">
    <property type="component" value="Chromosome 02"/>
</dbReference>
<dbReference type="EMBL" id="CP092864">
    <property type="protein sequence ID" value="UYV64089.1"/>
    <property type="molecule type" value="Genomic_DNA"/>
</dbReference>
<evidence type="ECO:0000313" key="3">
    <source>
        <dbReference type="Proteomes" id="UP001235939"/>
    </source>
</evidence>
<keyword evidence="3" id="KW-1185">Reference proteome</keyword>
<reference evidence="2 3" key="1">
    <citation type="submission" date="2022-01" db="EMBL/GenBank/DDBJ databases">
        <title>A chromosomal length assembly of Cordylochernes scorpioides.</title>
        <authorList>
            <person name="Zeh D."/>
            <person name="Zeh J."/>
        </authorList>
    </citation>
    <scope>NUCLEOTIDE SEQUENCE [LARGE SCALE GENOMIC DNA]</scope>
    <source>
        <strain evidence="2">IN4F17</strain>
        <tissue evidence="2">Whole Body</tissue>
    </source>
</reference>
<evidence type="ECO:0000256" key="1">
    <source>
        <dbReference type="SAM" id="MobiDB-lite"/>
    </source>
</evidence>
<accession>A0ABY6K6Z7</accession>
<organism evidence="2 3">
    <name type="scientific">Cordylochernes scorpioides</name>
    <dbReference type="NCBI Taxonomy" id="51811"/>
    <lineage>
        <taxon>Eukaryota</taxon>
        <taxon>Metazoa</taxon>
        <taxon>Ecdysozoa</taxon>
        <taxon>Arthropoda</taxon>
        <taxon>Chelicerata</taxon>
        <taxon>Arachnida</taxon>
        <taxon>Pseudoscorpiones</taxon>
        <taxon>Cheliferoidea</taxon>
        <taxon>Chernetidae</taxon>
        <taxon>Cordylochernes</taxon>
    </lineage>
</organism>
<sequence length="99" mass="11183">MLEEINIGNIHSLEANLNENNRFSEFEVKFVEVSVYTMQDTSEERLKTEESAKPQPSATIGRDASADPVVLNPSIDIPKYDGTEDPRPWIESLEEIGFL</sequence>
<evidence type="ECO:0008006" key="4">
    <source>
        <dbReference type="Google" id="ProtNLM"/>
    </source>
</evidence>